<reference evidence="1 2" key="1">
    <citation type="submission" date="2014-07" db="EMBL/GenBank/DDBJ databases">
        <title>Draft genome of Clostridium celerecrescens 152B isolated from sediments associated with methane hydrate from Krishna Godavari basin.</title>
        <authorList>
            <person name="Honkalas V.S."/>
            <person name="Dabir A.P."/>
            <person name="Arora P."/>
            <person name="Dhakephalkar P.K."/>
        </authorList>
    </citation>
    <scope>NUCLEOTIDE SEQUENCE [LARGE SCALE GENOMIC DNA]</scope>
    <source>
        <strain evidence="1 2">152B</strain>
    </source>
</reference>
<proteinExistence type="predicted"/>
<dbReference type="Pfam" id="PF07892">
    <property type="entry name" value="DUF1667"/>
    <property type="match status" value="1"/>
</dbReference>
<dbReference type="EMBL" id="JPME01000015">
    <property type="protein sequence ID" value="KEZ89569.1"/>
    <property type="molecule type" value="Genomic_DNA"/>
</dbReference>
<evidence type="ECO:0000313" key="2">
    <source>
        <dbReference type="Proteomes" id="UP000028525"/>
    </source>
</evidence>
<dbReference type="PANTHER" id="PTHR39450:SF1">
    <property type="entry name" value="DUF1667 DOMAIN-CONTAINING PROTEIN"/>
    <property type="match status" value="1"/>
</dbReference>
<dbReference type="InterPro" id="IPR036593">
    <property type="entry name" value="CPE0013-like_sf"/>
</dbReference>
<gene>
    <name evidence="1" type="ORF">IO98_12765</name>
</gene>
<dbReference type="Gene3D" id="3.10.530.10">
    <property type="entry name" value="CPE0013-like"/>
    <property type="match status" value="1"/>
</dbReference>
<dbReference type="OrthoDB" id="9811531at2"/>
<name>A0A084JKT5_9FIRM</name>
<evidence type="ECO:0000313" key="1">
    <source>
        <dbReference type="EMBL" id="KEZ89569.1"/>
    </source>
</evidence>
<accession>A0A084JKT5</accession>
<dbReference type="AlphaFoldDB" id="A0A084JKT5"/>
<dbReference type="PANTHER" id="PTHR39450">
    <property type="entry name" value="MOLYBDOPTERIN OXIDOREDUCTASE, 4FE-4S CLUSTER-BINDING SUBUNIT"/>
    <property type="match status" value="1"/>
</dbReference>
<comment type="caution">
    <text evidence="1">The sequence shown here is derived from an EMBL/GenBank/DDBJ whole genome shotgun (WGS) entry which is preliminary data.</text>
</comment>
<dbReference type="SUPFAM" id="SSF160148">
    <property type="entry name" value="CPE0013-like"/>
    <property type="match status" value="1"/>
</dbReference>
<organism evidence="1 2">
    <name type="scientific">Lacrimispora celerecrescens</name>
    <dbReference type="NCBI Taxonomy" id="29354"/>
    <lineage>
        <taxon>Bacteria</taxon>
        <taxon>Bacillati</taxon>
        <taxon>Bacillota</taxon>
        <taxon>Clostridia</taxon>
        <taxon>Lachnospirales</taxon>
        <taxon>Lachnospiraceae</taxon>
        <taxon>Lacrimispora</taxon>
    </lineage>
</organism>
<dbReference type="STRING" id="29354.IO98_12765"/>
<dbReference type="Proteomes" id="UP000028525">
    <property type="component" value="Unassembled WGS sequence"/>
</dbReference>
<protein>
    <submittedName>
        <fullName evidence="1">NAD(FAD)-dependent dehydrogenase</fullName>
    </submittedName>
</protein>
<dbReference type="SUPFAM" id="SSF53706">
    <property type="entry name" value="Formate dehydrogenase/DMSO reductase, domains 1-3"/>
    <property type="match status" value="1"/>
</dbReference>
<dbReference type="RefSeq" id="WP_038281494.1">
    <property type="nucleotide sequence ID" value="NZ_JPME01000015.1"/>
</dbReference>
<keyword evidence="2" id="KW-1185">Reference proteome</keyword>
<sequence length="118" mass="12723">MEKRELICISCPMGCPLTVELEGQEIVNITGYTCKRGEVYGRKEVTNPTRIVTSTVKVEGGKSDMVSVKTREDIPKDKISECVKALKGITVKAPVRIGDVILSNVAGTGVDIVATKEV</sequence>
<dbReference type="InterPro" id="IPR012460">
    <property type="entry name" value="DUF1667"/>
</dbReference>